<evidence type="ECO:0000313" key="3">
    <source>
        <dbReference type="Proteomes" id="UP000887013"/>
    </source>
</evidence>
<proteinExistence type="predicted"/>
<gene>
    <name evidence="2" type="ORF">NPIL_420041</name>
</gene>
<dbReference type="InterPro" id="IPR011009">
    <property type="entry name" value="Kinase-like_dom_sf"/>
</dbReference>
<feature type="domain" description="Protein kinase" evidence="1">
    <location>
        <begin position="15"/>
        <end position="116"/>
    </location>
</feature>
<dbReference type="Pfam" id="PF00069">
    <property type="entry name" value="Pkinase"/>
    <property type="match status" value="1"/>
</dbReference>
<name>A0A8X6ISS0_NEPPI</name>
<dbReference type="GO" id="GO:0004672">
    <property type="term" value="F:protein kinase activity"/>
    <property type="evidence" value="ECO:0007669"/>
    <property type="project" value="InterPro"/>
</dbReference>
<dbReference type="SUPFAM" id="SSF56112">
    <property type="entry name" value="Protein kinase-like (PK-like)"/>
    <property type="match status" value="1"/>
</dbReference>
<sequence length="123" mass="14383">MSKLKNTLANITSRYKLSDDIGSCSYSTVQRAKRLKDNVLVSIKIIRKKHKDPSKIHFLNKLKNVEGVISLFEYRVCRDGYILIMEYFKTDLFDFSDKKFPCQSRQSNASYSKLLEYARHCSD</sequence>
<dbReference type="GO" id="GO:0005524">
    <property type="term" value="F:ATP binding"/>
    <property type="evidence" value="ECO:0007669"/>
    <property type="project" value="InterPro"/>
</dbReference>
<reference evidence="2" key="1">
    <citation type="submission" date="2020-08" db="EMBL/GenBank/DDBJ databases">
        <title>Multicomponent nature underlies the extraordinary mechanical properties of spider dragline silk.</title>
        <authorList>
            <person name="Kono N."/>
            <person name="Nakamura H."/>
            <person name="Mori M."/>
            <person name="Yoshida Y."/>
            <person name="Ohtoshi R."/>
            <person name="Malay A.D."/>
            <person name="Moran D.A.P."/>
            <person name="Tomita M."/>
            <person name="Numata K."/>
            <person name="Arakawa K."/>
        </authorList>
    </citation>
    <scope>NUCLEOTIDE SEQUENCE</scope>
</reference>
<accession>A0A8X6ISS0</accession>
<dbReference type="EMBL" id="BMAW01047005">
    <property type="protein sequence ID" value="GFS58414.1"/>
    <property type="molecule type" value="Genomic_DNA"/>
</dbReference>
<evidence type="ECO:0000313" key="2">
    <source>
        <dbReference type="EMBL" id="GFS58414.1"/>
    </source>
</evidence>
<protein>
    <recommendedName>
        <fullName evidence="1">Protein kinase domain-containing protein</fullName>
    </recommendedName>
</protein>
<dbReference type="OrthoDB" id="8596411at2759"/>
<organism evidence="2 3">
    <name type="scientific">Nephila pilipes</name>
    <name type="common">Giant wood spider</name>
    <name type="synonym">Nephila maculata</name>
    <dbReference type="NCBI Taxonomy" id="299642"/>
    <lineage>
        <taxon>Eukaryota</taxon>
        <taxon>Metazoa</taxon>
        <taxon>Ecdysozoa</taxon>
        <taxon>Arthropoda</taxon>
        <taxon>Chelicerata</taxon>
        <taxon>Arachnida</taxon>
        <taxon>Araneae</taxon>
        <taxon>Araneomorphae</taxon>
        <taxon>Entelegynae</taxon>
        <taxon>Araneoidea</taxon>
        <taxon>Nephilidae</taxon>
        <taxon>Nephila</taxon>
    </lineage>
</organism>
<evidence type="ECO:0000259" key="1">
    <source>
        <dbReference type="Pfam" id="PF00069"/>
    </source>
</evidence>
<dbReference type="AlphaFoldDB" id="A0A8X6ISS0"/>
<comment type="caution">
    <text evidence="2">The sequence shown here is derived from an EMBL/GenBank/DDBJ whole genome shotgun (WGS) entry which is preliminary data.</text>
</comment>
<dbReference type="Proteomes" id="UP000887013">
    <property type="component" value="Unassembled WGS sequence"/>
</dbReference>
<keyword evidence="3" id="KW-1185">Reference proteome</keyword>
<dbReference type="InterPro" id="IPR000719">
    <property type="entry name" value="Prot_kinase_dom"/>
</dbReference>
<dbReference type="Gene3D" id="1.10.510.10">
    <property type="entry name" value="Transferase(Phosphotransferase) domain 1"/>
    <property type="match status" value="1"/>
</dbReference>